<dbReference type="Proteomes" id="UP001386955">
    <property type="component" value="Unassembled WGS sequence"/>
</dbReference>
<keyword evidence="2" id="KW-0732">Signal</keyword>
<evidence type="ECO:0000256" key="2">
    <source>
        <dbReference type="SAM" id="SignalP"/>
    </source>
</evidence>
<feature type="region of interest" description="Disordered" evidence="1">
    <location>
        <begin position="32"/>
        <end position="82"/>
    </location>
</feature>
<evidence type="ECO:0000313" key="4">
    <source>
        <dbReference type="Proteomes" id="UP001386955"/>
    </source>
</evidence>
<keyword evidence="4" id="KW-1185">Reference proteome</keyword>
<dbReference type="PANTHER" id="PTHR36040:SF5">
    <property type="entry name" value="TRANSMEMBRANE PROTEIN"/>
    <property type="match status" value="1"/>
</dbReference>
<feature type="compositionally biased region" description="Basic and acidic residues" evidence="1">
    <location>
        <begin position="32"/>
        <end position="51"/>
    </location>
</feature>
<protein>
    <submittedName>
        <fullName evidence="3">Uncharacterized protein</fullName>
    </submittedName>
</protein>
<sequence length="82" mass="9418">MKTVVIALVLILASSCMGTDRRKLWNKLEEREVKNESEDNDHHQIPRKEYGKPGSGQRTVNEEFNHHYIPRKDYGIPGQGGN</sequence>
<feature type="chain" id="PRO_5042930063" evidence="2">
    <location>
        <begin position="19"/>
        <end position="82"/>
    </location>
</feature>
<reference evidence="3 4" key="1">
    <citation type="submission" date="2024-01" db="EMBL/GenBank/DDBJ databases">
        <title>The genomes of 5 underutilized Papilionoideae crops provide insights into root nodulation and disease resistanc.</title>
        <authorList>
            <person name="Jiang F."/>
        </authorList>
    </citation>
    <scope>NUCLEOTIDE SEQUENCE [LARGE SCALE GENOMIC DNA]</scope>
    <source>
        <strain evidence="3">DUOXIRENSHENG_FW03</strain>
        <tissue evidence="3">Leaves</tissue>
    </source>
</reference>
<comment type="caution">
    <text evidence="3">The sequence shown here is derived from an EMBL/GenBank/DDBJ whole genome shotgun (WGS) entry which is preliminary data.</text>
</comment>
<dbReference type="EMBL" id="JAYMYS010000002">
    <property type="protein sequence ID" value="KAK7404760.1"/>
    <property type="molecule type" value="Genomic_DNA"/>
</dbReference>
<evidence type="ECO:0000256" key="1">
    <source>
        <dbReference type="SAM" id="MobiDB-lite"/>
    </source>
</evidence>
<feature type="compositionally biased region" description="Basic and acidic residues" evidence="1">
    <location>
        <begin position="60"/>
        <end position="74"/>
    </location>
</feature>
<gene>
    <name evidence="3" type="ORF">VNO78_05717</name>
</gene>
<accession>A0AAN9SS84</accession>
<dbReference type="AlphaFoldDB" id="A0AAN9SS84"/>
<proteinExistence type="predicted"/>
<dbReference type="PROSITE" id="PS51257">
    <property type="entry name" value="PROKAR_LIPOPROTEIN"/>
    <property type="match status" value="1"/>
</dbReference>
<evidence type="ECO:0000313" key="3">
    <source>
        <dbReference type="EMBL" id="KAK7404760.1"/>
    </source>
</evidence>
<feature type="signal peptide" evidence="2">
    <location>
        <begin position="1"/>
        <end position="18"/>
    </location>
</feature>
<name>A0AAN9SS84_PSOTE</name>
<organism evidence="3 4">
    <name type="scientific">Psophocarpus tetragonolobus</name>
    <name type="common">Winged bean</name>
    <name type="synonym">Dolichos tetragonolobus</name>
    <dbReference type="NCBI Taxonomy" id="3891"/>
    <lineage>
        <taxon>Eukaryota</taxon>
        <taxon>Viridiplantae</taxon>
        <taxon>Streptophyta</taxon>
        <taxon>Embryophyta</taxon>
        <taxon>Tracheophyta</taxon>
        <taxon>Spermatophyta</taxon>
        <taxon>Magnoliopsida</taxon>
        <taxon>eudicotyledons</taxon>
        <taxon>Gunneridae</taxon>
        <taxon>Pentapetalae</taxon>
        <taxon>rosids</taxon>
        <taxon>fabids</taxon>
        <taxon>Fabales</taxon>
        <taxon>Fabaceae</taxon>
        <taxon>Papilionoideae</taxon>
        <taxon>50 kb inversion clade</taxon>
        <taxon>NPAAA clade</taxon>
        <taxon>indigoferoid/millettioid clade</taxon>
        <taxon>Phaseoleae</taxon>
        <taxon>Psophocarpus</taxon>
    </lineage>
</organism>
<dbReference type="PANTHER" id="PTHR36040">
    <property type="entry name" value="OS04G0188500 PROTEIN"/>
    <property type="match status" value="1"/>
</dbReference>